<sequence>MANTNSFPPDVPRDFDEAREEAGATVRSLRDKAGEIADKAGEAVKERYARAKDAVSEAVGDADPLETARQGGQAVVNAVERHPLATLGLGALSVGLIAWAALRSNAPASRWERYQPDYGRWRGWLQDYGSSAADAGDRALQAGSKWLRSHRGEAEDYAERAGDYAARAREYADRGGRMLVKRAEREPVAALIGVGIAVYLLGSLLTSGRAEAEPAAPRRRTAKR</sequence>
<reference evidence="4" key="1">
    <citation type="journal article" date="2019" name="Int. J. Syst. Evol. Microbiol.">
        <title>The Global Catalogue of Microorganisms (GCM) 10K type strain sequencing project: providing services to taxonomists for standard genome sequencing and annotation.</title>
        <authorList>
            <consortium name="The Broad Institute Genomics Platform"/>
            <consortium name="The Broad Institute Genome Sequencing Center for Infectious Disease"/>
            <person name="Wu L."/>
            <person name="Ma J."/>
        </authorList>
    </citation>
    <scope>NUCLEOTIDE SEQUENCE [LARGE SCALE GENOMIC DNA]</scope>
    <source>
        <strain evidence="4">CGMCC 1.15643</strain>
    </source>
</reference>
<name>A0ABW0F9A4_9HYPH</name>
<keyword evidence="2" id="KW-1133">Transmembrane helix</keyword>
<keyword evidence="2" id="KW-0472">Membrane</keyword>
<dbReference type="EMBL" id="JBHSLI010000011">
    <property type="protein sequence ID" value="MFC5295503.1"/>
    <property type="molecule type" value="Genomic_DNA"/>
</dbReference>
<dbReference type="RefSeq" id="WP_158443423.1">
    <property type="nucleotide sequence ID" value="NZ_JAOAOS010000011.1"/>
</dbReference>
<evidence type="ECO:0000313" key="3">
    <source>
        <dbReference type="EMBL" id="MFC5295503.1"/>
    </source>
</evidence>
<comment type="caution">
    <text evidence="3">The sequence shown here is derived from an EMBL/GenBank/DDBJ whole genome shotgun (WGS) entry which is preliminary data.</text>
</comment>
<feature type="region of interest" description="Disordered" evidence="1">
    <location>
        <begin position="1"/>
        <end position="30"/>
    </location>
</feature>
<keyword evidence="2" id="KW-0812">Transmembrane</keyword>
<evidence type="ECO:0000256" key="2">
    <source>
        <dbReference type="SAM" id="Phobius"/>
    </source>
</evidence>
<protein>
    <recommendedName>
        <fullName evidence="5">DUF3618 domain-containing protein</fullName>
    </recommendedName>
</protein>
<gene>
    <name evidence="3" type="ORF">ACFPK2_21160</name>
</gene>
<feature type="transmembrane region" description="Helical" evidence="2">
    <location>
        <begin position="187"/>
        <end position="205"/>
    </location>
</feature>
<evidence type="ECO:0000256" key="1">
    <source>
        <dbReference type="SAM" id="MobiDB-lite"/>
    </source>
</evidence>
<organism evidence="3 4">
    <name type="scientific">Bosea minatitlanensis</name>
    <dbReference type="NCBI Taxonomy" id="128782"/>
    <lineage>
        <taxon>Bacteria</taxon>
        <taxon>Pseudomonadati</taxon>
        <taxon>Pseudomonadota</taxon>
        <taxon>Alphaproteobacteria</taxon>
        <taxon>Hyphomicrobiales</taxon>
        <taxon>Boseaceae</taxon>
        <taxon>Bosea</taxon>
    </lineage>
</organism>
<keyword evidence="4" id="KW-1185">Reference proteome</keyword>
<dbReference type="Proteomes" id="UP001595976">
    <property type="component" value="Unassembled WGS sequence"/>
</dbReference>
<evidence type="ECO:0000313" key="4">
    <source>
        <dbReference type="Proteomes" id="UP001595976"/>
    </source>
</evidence>
<evidence type="ECO:0008006" key="5">
    <source>
        <dbReference type="Google" id="ProtNLM"/>
    </source>
</evidence>
<proteinExistence type="predicted"/>
<feature type="compositionally biased region" description="Basic and acidic residues" evidence="1">
    <location>
        <begin position="11"/>
        <end position="30"/>
    </location>
</feature>
<accession>A0ABW0F9A4</accession>